<dbReference type="Pfam" id="PF00514">
    <property type="entry name" value="Arm"/>
    <property type="match status" value="1"/>
</dbReference>
<dbReference type="PROSITE" id="PS50176">
    <property type="entry name" value="ARM_REPEAT"/>
    <property type="match status" value="2"/>
</dbReference>
<evidence type="ECO:0000256" key="8">
    <source>
        <dbReference type="PROSITE-ProRule" id="PRU00259"/>
    </source>
</evidence>
<dbReference type="SMART" id="SM00185">
    <property type="entry name" value="ARM"/>
    <property type="match status" value="5"/>
</dbReference>
<dbReference type="InterPro" id="IPR011989">
    <property type="entry name" value="ARM-like"/>
</dbReference>
<dbReference type="InterPro" id="IPR045156">
    <property type="entry name" value="Vac8"/>
</dbReference>
<evidence type="ECO:0000313" key="10">
    <source>
        <dbReference type="EMBL" id="GMN23957.1"/>
    </source>
</evidence>
<evidence type="ECO:0000256" key="6">
    <source>
        <dbReference type="ARBA" id="ARBA00023288"/>
    </source>
</evidence>
<comment type="caution">
    <text evidence="10">The sequence shown here is derived from an EMBL/GenBank/DDBJ whole genome shotgun (WGS) entry which is preliminary data.</text>
</comment>
<dbReference type="GO" id="GO:0043495">
    <property type="term" value="F:protein-membrane adaptor activity"/>
    <property type="evidence" value="ECO:0007669"/>
    <property type="project" value="InterPro"/>
</dbReference>
<dbReference type="EMBL" id="BTGU01004233">
    <property type="protein sequence ID" value="GMN23957.1"/>
    <property type="molecule type" value="Genomic_DNA"/>
</dbReference>
<comment type="subcellular location">
    <subcellularLocation>
        <location evidence="1">Vacuole membrane</location>
        <topology evidence="1">Lipid-anchor</topology>
    </subcellularLocation>
</comment>
<evidence type="ECO:0000256" key="7">
    <source>
        <dbReference type="ARBA" id="ARBA00026209"/>
    </source>
</evidence>
<evidence type="ECO:0000256" key="1">
    <source>
        <dbReference type="ARBA" id="ARBA00004592"/>
    </source>
</evidence>
<feature type="repeat" description="ARM" evidence="8">
    <location>
        <begin position="327"/>
        <end position="369"/>
    </location>
</feature>
<organism evidence="10 11">
    <name type="scientific">Ficus carica</name>
    <name type="common">Common fig</name>
    <dbReference type="NCBI Taxonomy" id="3494"/>
    <lineage>
        <taxon>Eukaryota</taxon>
        <taxon>Viridiplantae</taxon>
        <taxon>Streptophyta</taxon>
        <taxon>Embryophyta</taxon>
        <taxon>Tracheophyta</taxon>
        <taxon>Spermatophyta</taxon>
        <taxon>Magnoliopsida</taxon>
        <taxon>eudicotyledons</taxon>
        <taxon>Gunneridae</taxon>
        <taxon>Pentapetalae</taxon>
        <taxon>rosids</taxon>
        <taxon>fabids</taxon>
        <taxon>Rosales</taxon>
        <taxon>Moraceae</taxon>
        <taxon>Ficeae</taxon>
        <taxon>Ficus</taxon>
    </lineage>
</organism>
<dbReference type="GO" id="GO:0005774">
    <property type="term" value="C:vacuolar membrane"/>
    <property type="evidence" value="ECO:0007669"/>
    <property type="project" value="UniProtKB-SubCell"/>
</dbReference>
<accession>A0AA87YX18</accession>
<dbReference type="SUPFAM" id="SSF48371">
    <property type="entry name" value="ARM repeat"/>
    <property type="match status" value="1"/>
</dbReference>
<reference evidence="10" key="1">
    <citation type="submission" date="2023-07" db="EMBL/GenBank/DDBJ databases">
        <title>draft genome sequence of fig (Ficus carica).</title>
        <authorList>
            <person name="Takahashi T."/>
            <person name="Nishimura K."/>
        </authorList>
    </citation>
    <scope>NUCLEOTIDE SEQUENCE</scope>
</reference>
<evidence type="ECO:0000313" key="11">
    <source>
        <dbReference type="Proteomes" id="UP001187192"/>
    </source>
</evidence>
<keyword evidence="4" id="KW-0677">Repeat</keyword>
<protein>
    <recommendedName>
        <fullName evidence="7">Vacuolar protein 8</fullName>
    </recommendedName>
</protein>
<evidence type="ECO:0000256" key="9">
    <source>
        <dbReference type="SAM" id="Coils"/>
    </source>
</evidence>
<keyword evidence="5" id="KW-0472">Membrane</keyword>
<dbReference type="PANTHER" id="PTHR47249:SF1">
    <property type="entry name" value="VACUOLAR PROTEIN 8"/>
    <property type="match status" value="1"/>
</dbReference>
<feature type="repeat" description="ARM" evidence="8">
    <location>
        <begin position="368"/>
        <end position="411"/>
    </location>
</feature>
<evidence type="ECO:0000256" key="5">
    <source>
        <dbReference type="ARBA" id="ARBA00023136"/>
    </source>
</evidence>
<proteinExistence type="inferred from homology"/>
<dbReference type="Gene3D" id="1.25.10.10">
    <property type="entry name" value="Leucine-rich Repeat Variant"/>
    <property type="match status" value="1"/>
</dbReference>
<dbReference type="InterPro" id="IPR016024">
    <property type="entry name" value="ARM-type_fold"/>
</dbReference>
<evidence type="ECO:0000256" key="3">
    <source>
        <dbReference type="ARBA" id="ARBA00022554"/>
    </source>
</evidence>
<dbReference type="GO" id="GO:0071562">
    <property type="term" value="P:nucleus-vacuole junction assembly"/>
    <property type="evidence" value="ECO:0007669"/>
    <property type="project" value="InterPro"/>
</dbReference>
<sequence length="582" mass="66068">MFGQRAIKIVNTVKLKEDFDYESLCRKLENQVDHLTAEVERQQKLRDDDRNVLEKQLRECQNSFAEAKRNLITRSEFLEEENTRLELEVKDILHELNQQQDQNNFLHDKITQQEVSLRHSKQNQLESSTYQKVLADTTQMYEKKIAELVKQLKDEQTRAEIVEEELDTLKQLLSDSQKTIKQHEIDNSRYPKALSDATQMYENKIAELSKQLKDEQTHSEDLKEQLDSAKKLISDDQGSMKQEKKEIEGLRGKLQDMYQLHEQTLDELQSLKSQYNDLVENGATITEELLTVRQRLLVEEKQRKTVENELVKLKKAVPEIENDFEALGLQKILQLLTSEDPDVQIHAVKVVANLAAEDINQERIVEEGGLDALLTLLRSSQNLTILRVTSGAIANLAMNEMNQGLIISKGGAQLLAKIASKANDPQTLRMVAGALANLCGNENLHTILIEDGGVKALLGMVRCGSSDVIAQIARGIANFAKCETRRVVHGHRRGRSLLIEEGALTWLIANSNTSSTSTKRHIELAFCHLAQNEDNARDFISSGGVKELVRISMESSKEDIRNLAKKTLRINSAFQAEMQTKR</sequence>
<dbReference type="AlphaFoldDB" id="A0AA87YX18"/>
<gene>
    <name evidence="10" type="ORF">TIFTF001_045825</name>
</gene>
<comment type="similarity">
    <text evidence="2">Belongs to the beta-catenin family.</text>
</comment>
<keyword evidence="3" id="KW-0926">Vacuole</keyword>
<feature type="coiled-coil region" evidence="9">
    <location>
        <begin position="138"/>
        <end position="323"/>
    </location>
</feature>
<dbReference type="Proteomes" id="UP001187192">
    <property type="component" value="Unassembled WGS sequence"/>
</dbReference>
<keyword evidence="9" id="KW-0175">Coiled coil</keyword>
<evidence type="ECO:0000256" key="4">
    <source>
        <dbReference type="ARBA" id="ARBA00022737"/>
    </source>
</evidence>
<feature type="coiled-coil region" evidence="9">
    <location>
        <begin position="25"/>
        <end position="102"/>
    </location>
</feature>
<dbReference type="PANTHER" id="PTHR47249">
    <property type="entry name" value="VACUOLAR PROTEIN 8"/>
    <property type="match status" value="1"/>
</dbReference>
<keyword evidence="6" id="KW-0449">Lipoprotein</keyword>
<evidence type="ECO:0000256" key="2">
    <source>
        <dbReference type="ARBA" id="ARBA00005462"/>
    </source>
</evidence>
<keyword evidence="11" id="KW-1185">Reference proteome</keyword>
<name>A0AA87YX18_FICCA</name>
<dbReference type="InterPro" id="IPR000225">
    <property type="entry name" value="Armadillo"/>
</dbReference>